<dbReference type="PANTHER" id="PTHR46558:SF11">
    <property type="entry name" value="HTH-TYPE TRANSCRIPTIONAL REGULATOR XRE"/>
    <property type="match status" value="1"/>
</dbReference>
<comment type="caution">
    <text evidence="3">The sequence shown here is derived from an EMBL/GenBank/DDBJ whole genome shotgun (WGS) entry which is preliminary data.</text>
</comment>
<evidence type="ECO:0000313" key="3">
    <source>
        <dbReference type="EMBL" id="ERJ12872.1"/>
    </source>
</evidence>
<evidence type="ECO:0000256" key="1">
    <source>
        <dbReference type="ARBA" id="ARBA00023125"/>
    </source>
</evidence>
<gene>
    <name evidence="3" type="ORF">HLPCO_001212</name>
</gene>
<dbReference type="Pfam" id="PF01381">
    <property type="entry name" value="HTH_3"/>
    <property type="match status" value="1"/>
</dbReference>
<evidence type="ECO:0000313" key="4">
    <source>
        <dbReference type="Proteomes" id="UP000005707"/>
    </source>
</evidence>
<dbReference type="PANTHER" id="PTHR46558">
    <property type="entry name" value="TRACRIPTIONAL REGULATORY PROTEIN-RELATED-RELATED"/>
    <property type="match status" value="1"/>
</dbReference>
<accession>F7PVG1</accession>
<dbReference type="InParanoid" id="F7PVG1"/>
<evidence type="ECO:0000259" key="2">
    <source>
        <dbReference type="PROSITE" id="PS50943"/>
    </source>
</evidence>
<sequence>MLNTKKTGAYICKLRKTNDLTQLELAEKLHVSHQAISKWERGESMPDIQTLPKLAQIFKLTIDELLNGELLPHTEKNATYTEGKIIEHISSGEAGKVLELVQEKSNPLEKIVNIAPMIKTSEMDEIMANTEGIKFKVNDIIALAPFLSDDSLHKLVVTMINDSNDLDFSHITELVPFLSRETLRTLIDHINNQQIDSKVLLSLAPFLDEISLDKLANNILDQSLTGVSLAELAPFLSQATLAKLIDRINEESINVENSIALVPFLDQESVELLANKLLDKKIDGNTIAKLAPFLSRDALNKLANRIGKETNMDTDVFMQLAPFMGEDLLDHIVQTAMNRKNK</sequence>
<reference evidence="3 4" key="2">
    <citation type="journal article" date="2013" name="PLoS ONE">
        <title>INDIGO - INtegrated Data Warehouse of MIcrobial GenOmes with Examples from the Red Sea Extremophiles.</title>
        <authorList>
            <person name="Alam I."/>
            <person name="Antunes A."/>
            <person name="Kamau A.A."/>
            <person name="Ba Alawi W."/>
            <person name="Kalkatawi M."/>
            <person name="Stingl U."/>
            <person name="Bajic V.B."/>
        </authorList>
    </citation>
    <scope>NUCLEOTIDE SEQUENCE [LARGE SCALE GENOMIC DNA]</scope>
    <source>
        <strain evidence="3 4">SSD-17B</strain>
    </source>
</reference>
<dbReference type="CDD" id="cd00093">
    <property type="entry name" value="HTH_XRE"/>
    <property type="match status" value="1"/>
</dbReference>
<dbReference type="RefSeq" id="WP_008825715.1">
    <property type="nucleotide sequence ID" value="NZ_AFNU02000003.1"/>
</dbReference>
<protein>
    <submittedName>
        <fullName evidence="3">DNA-binding protein</fullName>
    </submittedName>
</protein>
<dbReference type="InterPro" id="IPR010982">
    <property type="entry name" value="Lambda_DNA-bd_dom_sf"/>
</dbReference>
<reference evidence="3 4" key="1">
    <citation type="journal article" date="2011" name="J. Bacteriol.">
        <title>Genome sequence of Haloplasma contractile, an unusual contractile bacterium from a deep-sea anoxic brine lake.</title>
        <authorList>
            <person name="Antunes A."/>
            <person name="Alam I."/>
            <person name="El Dorry H."/>
            <person name="Siam R."/>
            <person name="Robertson A."/>
            <person name="Bajic V.B."/>
            <person name="Stingl U."/>
        </authorList>
    </citation>
    <scope>NUCLEOTIDE SEQUENCE [LARGE SCALE GENOMIC DNA]</scope>
    <source>
        <strain evidence="3 4">SSD-17B</strain>
    </source>
</reference>
<dbReference type="eggNOG" id="COG1396">
    <property type="taxonomic scope" value="Bacteria"/>
</dbReference>
<dbReference type="InterPro" id="IPR001387">
    <property type="entry name" value="Cro/C1-type_HTH"/>
</dbReference>
<dbReference type="Gene3D" id="1.10.260.40">
    <property type="entry name" value="lambda repressor-like DNA-binding domains"/>
    <property type="match status" value="1"/>
</dbReference>
<dbReference type="GO" id="GO:0003677">
    <property type="term" value="F:DNA binding"/>
    <property type="evidence" value="ECO:0007669"/>
    <property type="project" value="UniProtKB-KW"/>
</dbReference>
<dbReference type="SMART" id="SM00530">
    <property type="entry name" value="HTH_XRE"/>
    <property type="match status" value="1"/>
</dbReference>
<organism evidence="3 4">
    <name type="scientific">Haloplasma contractile SSD-17B</name>
    <dbReference type="NCBI Taxonomy" id="1033810"/>
    <lineage>
        <taxon>Bacteria</taxon>
        <taxon>Bacillati</taxon>
        <taxon>Mycoplasmatota</taxon>
        <taxon>Mollicutes</taxon>
        <taxon>Haloplasmatales</taxon>
        <taxon>Haloplasmataceae</taxon>
        <taxon>Haloplasma</taxon>
    </lineage>
</organism>
<feature type="domain" description="HTH cro/C1-type" evidence="2">
    <location>
        <begin position="13"/>
        <end position="65"/>
    </location>
</feature>
<dbReference type="AlphaFoldDB" id="F7PVG1"/>
<name>F7PVG1_9MOLU</name>
<dbReference type="OrthoDB" id="9812495at2"/>
<dbReference type="STRING" id="1033810.HLPCO_001212"/>
<dbReference type="Proteomes" id="UP000005707">
    <property type="component" value="Unassembled WGS sequence"/>
</dbReference>
<keyword evidence="4" id="KW-1185">Reference proteome</keyword>
<proteinExistence type="predicted"/>
<dbReference type="PROSITE" id="PS50943">
    <property type="entry name" value="HTH_CROC1"/>
    <property type="match status" value="1"/>
</dbReference>
<dbReference type="SUPFAM" id="SSF47413">
    <property type="entry name" value="lambda repressor-like DNA-binding domains"/>
    <property type="match status" value="1"/>
</dbReference>
<dbReference type="EMBL" id="AFNU02000003">
    <property type="protein sequence ID" value="ERJ12872.1"/>
    <property type="molecule type" value="Genomic_DNA"/>
</dbReference>
<keyword evidence="1 3" id="KW-0238">DNA-binding</keyword>